<keyword evidence="3 5" id="KW-1133">Transmembrane helix</keyword>
<dbReference type="PANTHER" id="PTHR23507:SF37">
    <property type="entry name" value="GH08173P"/>
    <property type="match status" value="1"/>
</dbReference>
<comment type="subcellular location">
    <subcellularLocation>
        <location evidence="1">Membrane</location>
        <topology evidence="1">Multi-pass membrane protein</topology>
    </subcellularLocation>
</comment>
<dbReference type="Pfam" id="PF07690">
    <property type="entry name" value="MFS_1"/>
    <property type="match status" value="1"/>
</dbReference>
<dbReference type="PANTHER" id="PTHR23507">
    <property type="entry name" value="ZGC:174356"/>
    <property type="match status" value="1"/>
</dbReference>
<accession>A0A7R9I1A0</accession>
<feature type="transmembrane region" description="Helical" evidence="5">
    <location>
        <begin position="30"/>
        <end position="49"/>
    </location>
</feature>
<evidence type="ECO:0000256" key="2">
    <source>
        <dbReference type="ARBA" id="ARBA00022692"/>
    </source>
</evidence>
<dbReference type="AlphaFoldDB" id="A0A7R9I1A0"/>
<dbReference type="EMBL" id="OD565449">
    <property type="protein sequence ID" value="CAD7441807.1"/>
    <property type="molecule type" value="Genomic_DNA"/>
</dbReference>
<feature type="transmembrane region" description="Helical" evidence="5">
    <location>
        <begin position="102"/>
        <end position="119"/>
    </location>
</feature>
<evidence type="ECO:0000256" key="5">
    <source>
        <dbReference type="SAM" id="Phobius"/>
    </source>
</evidence>
<protein>
    <recommendedName>
        <fullName evidence="7">Proton-coupled folate transporter</fullName>
    </recommendedName>
</protein>
<reference evidence="6" key="1">
    <citation type="submission" date="2020-11" db="EMBL/GenBank/DDBJ databases">
        <authorList>
            <person name="Tran Van P."/>
        </authorList>
    </citation>
    <scope>NUCLEOTIDE SEQUENCE</scope>
</reference>
<gene>
    <name evidence="6" type="ORF">TBIB3V08_LOCUS4259</name>
</gene>
<organism evidence="6">
    <name type="scientific">Timema bartmani</name>
    <dbReference type="NCBI Taxonomy" id="61472"/>
    <lineage>
        <taxon>Eukaryota</taxon>
        <taxon>Metazoa</taxon>
        <taxon>Ecdysozoa</taxon>
        <taxon>Arthropoda</taxon>
        <taxon>Hexapoda</taxon>
        <taxon>Insecta</taxon>
        <taxon>Pterygota</taxon>
        <taxon>Neoptera</taxon>
        <taxon>Polyneoptera</taxon>
        <taxon>Phasmatodea</taxon>
        <taxon>Timematodea</taxon>
        <taxon>Timematoidea</taxon>
        <taxon>Timematidae</taxon>
        <taxon>Timema</taxon>
    </lineage>
</organism>
<evidence type="ECO:0000256" key="1">
    <source>
        <dbReference type="ARBA" id="ARBA00004141"/>
    </source>
</evidence>
<dbReference type="GO" id="GO:0016020">
    <property type="term" value="C:membrane"/>
    <property type="evidence" value="ECO:0007669"/>
    <property type="project" value="UniProtKB-SubCell"/>
</dbReference>
<keyword evidence="4 5" id="KW-0472">Membrane</keyword>
<feature type="transmembrane region" description="Helical" evidence="5">
    <location>
        <begin position="126"/>
        <end position="144"/>
    </location>
</feature>
<dbReference type="InterPro" id="IPR011701">
    <property type="entry name" value="MFS"/>
</dbReference>
<dbReference type="SUPFAM" id="SSF103473">
    <property type="entry name" value="MFS general substrate transporter"/>
    <property type="match status" value="1"/>
</dbReference>
<evidence type="ECO:0000256" key="3">
    <source>
        <dbReference type="ARBA" id="ARBA00022989"/>
    </source>
</evidence>
<feature type="transmembrane region" description="Helical" evidence="5">
    <location>
        <begin position="288"/>
        <end position="304"/>
    </location>
</feature>
<dbReference type="InterPro" id="IPR036259">
    <property type="entry name" value="MFS_trans_sf"/>
</dbReference>
<feature type="transmembrane region" description="Helical" evidence="5">
    <location>
        <begin position="156"/>
        <end position="182"/>
    </location>
</feature>
<feature type="transmembrane region" description="Helical" evidence="5">
    <location>
        <begin position="222"/>
        <end position="243"/>
    </location>
</feature>
<dbReference type="GO" id="GO:0022857">
    <property type="term" value="F:transmembrane transporter activity"/>
    <property type="evidence" value="ECO:0007669"/>
    <property type="project" value="InterPro"/>
</dbReference>
<evidence type="ECO:0000313" key="6">
    <source>
        <dbReference type="EMBL" id="CAD7441807.1"/>
    </source>
</evidence>
<proteinExistence type="predicted"/>
<keyword evidence="2 5" id="KW-0812">Transmembrane</keyword>
<name>A0A7R9I1A0_9NEOP</name>
<evidence type="ECO:0000256" key="4">
    <source>
        <dbReference type="ARBA" id="ARBA00023136"/>
    </source>
</evidence>
<sequence length="444" mass="50234">MLALPRTLGSLATPSLGETNEKRFKKCTHWLSFISVEPVMFFYMFAFMLTSVVEQAFFVNKACRVNLGYSQEICLNLTNDNFTEENKKVQVIVSNFHQNNNIASHVVPIILALVIGSWSDRRGRKLPLIMGLIGKLFYSIMVIISSTQDTWPLETIIVAASLPSALTGSDLAIFMAAFSYLSDITTPKDRTLRVSILDVVYLATMPTGIALGKYLFNLTDQSYTIMFSLNASMLLIAILYTIARLEWQTTPSQQPLNSSTNCCTDFFDKDHVIQSVKTVIKKRPHHRRVYLIILFVSMALYTFQRDEKPMSYLYTILKFKWTADEYSDYRTFQSTAYVIGTLLGVPIMSRVFGLKDTVMVMVGAVAHASARIVFGLAEVPWLFYLGKWWNRILRSSCSASLKVNDIKSRANLRKRGIHISLGSRKLEVEESECLATDQANSEID</sequence>
<evidence type="ECO:0008006" key="7">
    <source>
        <dbReference type="Google" id="ProtNLM"/>
    </source>
</evidence>
<dbReference type="Gene3D" id="1.20.1250.20">
    <property type="entry name" value="MFS general substrate transporter like domains"/>
    <property type="match status" value="1"/>
</dbReference>
<feature type="transmembrane region" description="Helical" evidence="5">
    <location>
        <begin position="194"/>
        <end position="216"/>
    </location>
</feature>